<proteinExistence type="predicted"/>
<organism evidence="2 3">
    <name type="scientific">Williamsia herbipolensis</name>
    <dbReference type="NCBI Taxonomy" id="1603258"/>
    <lineage>
        <taxon>Bacteria</taxon>
        <taxon>Bacillati</taxon>
        <taxon>Actinomycetota</taxon>
        <taxon>Actinomycetes</taxon>
        <taxon>Mycobacteriales</taxon>
        <taxon>Nocardiaceae</taxon>
        <taxon>Williamsia</taxon>
    </lineage>
</organism>
<dbReference type="PROSITE" id="PS51186">
    <property type="entry name" value="GNAT"/>
    <property type="match status" value="1"/>
</dbReference>
<dbReference type="EMBL" id="CP108021">
    <property type="protein sequence ID" value="WUM22391.1"/>
    <property type="molecule type" value="Genomic_DNA"/>
</dbReference>
<dbReference type="InterPro" id="IPR016181">
    <property type="entry name" value="Acyl_CoA_acyltransferase"/>
</dbReference>
<dbReference type="Pfam" id="PF13302">
    <property type="entry name" value="Acetyltransf_3"/>
    <property type="match status" value="1"/>
</dbReference>
<dbReference type="Proteomes" id="UP001432128">
    <property type="component" value="Chromosome"/>
</dbReference>
<keyword evidence="3" id="KW-1185">Reference proteome</keyword>
<dbReference type="KEGG" id="whr:OG579_12755"/>
<feature type="domain" description="N-acetyltransferase" evidence="1">
    <location>
        <begin position="15"/>
        <end position="173"/>
    </location>
</feature>
<accession>A0AAU4K8H8</accession>
<evidence type="ECO:0000313" key="2">
    <source>
        <dbReference type="EMBL" id="WUM22391.1"/>
    </source>
</evidence>
<name>A0AAU4K8H8_9NOCA</name>
<reference evidence="2 3" key="1">
    <citation type="submission" date="2022-10" db="EMBL/GenBank/DDBJ databases">
        <title>The complete genomes of actinobacterial strains from the NBC collection.</title>
        <authorList>
            <person name="Joergensen T.S."/>
            <person name="Alvarez Arevalo M."/>
            <person name="Sterndorff E.B."/>
            <person name="Faurdal D."/>
            <person name="Vuksanovic O."/>
            <person name="Mourched A.-S."/>
            <person name="Charusanti P."/>
            <person name="Shaw S."/>
            <person name="Blin K."/>
            <person name="Weber T."/>
        </authorList>
    </citation>
    <scope>NUCLEOTIDE SEQUENCE [LARGE SCALE GENOMIC DNA]</scope>
    <source>
        <strain evidence="2 3">NBC_00319</strain>
    </source>
</reference>
<gene>
    <name evidence="2" type="ORF">OG579_12755</name>
</gene>
<dbReference type="InterPro" id="IPR000182">
    <property type="entry name" value="GNAT_dom"/>
</dbReference>
<evidence type="ECO:0000313" key="3">
    <source>
        <dbReference type="Proteomes" id="UP001432128"/>
    </source>
</evidence>
<dbReference type="PANTHER" id="PTHR43610">
    <property type="entry name" value="BLL6696 PROTEIN"/>
    <property type="match status" value="1"/>
</dbReference>
<dbReference type="PANTHER" id="PTHR43610:SF1">
    <property type="entry name" value="N-ACETYLTRANSFERASE DOMAIN-CONTAINING PROTEIN"/>
    <property type="match status" value="1"/>
</dbReference>
<dbReference type="Gene3D" id="3.40.630.30">
    <property type="match status" value="1"/>
</dbReference>
<dbReference type="RefSeq" id="WP_328859236.1">
    <property type="nucleotide sequence ID" value="NZ_CP108021.1"/>
</dbReference>
<protein>
    <submittedName>
        <fullName evidence="2">GNAT family N-acetyltransferase</fullName>
    </submittedName>
</protein>
<evidence type="ECO:0000259" key="1">
    <source>
        <dbReference type="PROSITE" id="PS51186"/>
    </source>
</evidence>
<dbReference type="AlphaFoldDB" id="A0AAU4K8H8"/>
<dbReference type="SUPFAM" id="SSF55729">
    <property type="entry name" value="Acyl-CoA N-acyltransferases (Nat)"/>
    <property type="match status" value="1"/>
</dbReference>
<dbReference type="GO" id="GO:0016747">
    <property type="term" value="F:acyltransferase activity, transferring groups other than amino-acyl groups"/>
    <property type="evidence" value="ECO:0007669"/>
    <property type="project" value="InterPro"/>
</dbReference>
<sequence length="193" mass="21095">MSTWIGAPTLPGTRVRLRPLTDDDAAELAAAVDEPDAFRWTTVPGDEPAAHGYIATADADPARVAFAVVDTLDGTDAIVGTTSFYDIDPRNRSVAIGYTWYSRRVQGTTVNPESKLLLLQHAFETCGAVRVVWHTDERNAQSRAAIAKLGAEFEGLLRKHRPLPDGSWRTTAQFAMTDDDWPTARSGLRGRIS</sequence>